<evidence type="ECO:0000256" key="6">
    <source>
        <dbReference type="ARBA" id="ARBA00022989"/>
    </source>
</evidence>
<gene>
    <name evidence="12" type="ORF">K435DRAFT_887997</name>
    <name evidence="13" type="ORF">K435DRAFT_928280</name>
</gene>
<dbReference type="EMBL" id="ML179091">
    <property type="protein sequence ID" value="THV01334.1"/>
    <property type="molecule type" value="Genomic_DNA"/>
</dbReference>
<feature type="chain" id="PRO_5040683980" description="Epidermal growth factor receptor-like transmembrane-juxtamembrane segment domain-containing protein" evidence="10">
    <location>
        <begin position="23"/>
        <end position="301"/>
    </location>
</feature>
<feature type="signal peptide" evidence="10">
    <location>
        <begin position="1"/>
        <end position="22"/>
    </location>
</feature>
<evidence type="ECO:0000256" key="2">
    <source>
        <dbReference type="ARBA" id="ARBA00022553"/>
    </source>
</evidence>
<reference evidence="13 14" key="1">
    <citation type="journal article" date="2019" name="Nat. Ecol. Evol.">
        <title>Megaphylogeny resolves global patterns of mushroom evolution.</title>
        <authorList>
            <person name="Varga T."/>
            <person name="Krizsan K."/>
            <person name="Foldi C."/>
            <person name="Dima B."/>
            <person name="Sanchez-Garcia M."/>
            <person name="Sanchez-Ramirez S."/>
            <person name="Szollosi G.J."/>
            <person name="Szarkandi J.G."/>
            <person name="Papp V."/>
            <person name="Albert L."/>
            <person name="Andreopoulos W."/>
            <person name="Angelini C."/>
            <person name="Antonin V."/>
            <person name="Barry K.W."/>
            <person name="Bougher N.L."/>
            <person name="Buchanan P."/>
            <person name="Buyck B."/>
            <person name="Bense V."/>
            <person name="Catcheside P."/>
            <person name="Chovatia M."/>
            <person name="Cooper J."/>
            <person name="Damon W."/>
            <person name="Desjardin D."/>
            <person name="Finy P."/>
            <person name="Geml J."/>
            <person name="Haridas S."/>
            <person name="Hughes K."/>
            <person name="Justo A."/>
            <person name="Karasinski D."/>
            <person name="Kautmanova I."/>
            <person name="Kiss B."/>
            <person name="Kocsube S."/>
            <person name="Kotiranta H."/>
            <person name="LaButti K.M."/>
            <person name="Lechner B.E."/>
            <person name="Liimatainen K."/>
            <person name="Lipzen A."/>
            <person name="Lukacs Z."/>
            <person name="Mihaltcheva S."/>
            <person name="Morgado L.N."/>
            <person name="Niskanen T."/>
            <person name="Noordeloos M.E."/>
            <person name="Ohm R.A."/>
            <person name="Ortiz-Santana B."/>
            <person name="Ovrebo C."/>
            <person name="Racz N."/>
            <person name="Riley R."/>
            <person name="Savchenko A."/>
            <person name="Shiryaev A."/>
            <person name="Soop K."/>
            <person name="Spirin V."/>
            <person name="Szebenyi C."/>
            <person name="Tomsovsky M."/>
            <person name="Tulloss R.E."/>
            <person name="Uehling J."/>
            <person name="Grigoriev I.V."/>
            <person name="Vagvolgyi C."/>
            <person name="Papp T."/>
            <person name="Martin F.M."/>
            <person name="Miettinen O."/>
            <person name="Hibbett D.S."/>
            <person name="Nagy L.G."/>
        </authorList>
    </citation>
    <scope>NUCLEOTIDE SEQUENCE [LARGE SCALE GENOMIC DNA]</scope>
    <source>
        <strain evidence="13 14">CBS 962.96</strain>
    </source>
</reference>
<feature type="domain" description="Epidermal growth factor receptor-like transmembrane-juxtamembrane segment" evidence="11">
    <location>
        <begin position="200"/>
        <end position="229"/>
    </location>
</feature>
<evidence type="ECO:0000256" key="10">
    <source>
        <dbReference type="SAM" id="SignalP"/>
    </source>
</evidence>
<dbReference type="AlphaFoldDB" id="A0A4S8MGS7"/>
<keyword evidence="6 9" id="KW-1133">Transmembrane helix</keyword>
<evidence type="ECO:0000256" key="8">
    <source>
        <dbReference type="SAM" id="MobiDB-lite"/>
    </source>
</evidence>
<dbReference type="Proteomes" id="UP000297245">
    <property type="component" value="Unassembled WGS sequence"/>
</dbReference>
<proteinExistence type="predicted"/>
<dbReference type="InterPro" id="IPR049328">
    <property type="entry name" value="TM_ErbB1"/>
</dbReference>
<keyword evidence="4" id="KW-0547">Nucleotide-binding</keyword>
<accession>A0A4S8MGS7</accession>
<feature type="region of interest" description="Disordered" evidence="8">
    <location>
        <begin position="232"/>
        <end position="301"/>
    </location>
</feature>
<evidence type="ECO:0000256" key="3">
    <source>
        <dbReference type="ARBA" id="ARBA00022692"/>
    </source>
</evidence>
<dbReference type="Pfam" id="PF21314">
    <property type="entry name" value="TM_ErbB1"/>
    <property type="match status" value="1"/>
</dbReference>
<evidence type="ECO:0000256" key="4">
    <source>
        <dbReference type="ARBA" id="ARBA00022741"/>
    </source>
</evidence>
<keyword evidence="10" id="KW-0732">Signal</keyword>
<keyword evidence="3 9" id="KW-0812">Transmembrane</keyword>
<keyword evidence="14" id="KW-1185">Reference proteome</keyword>
<keyword evidence="7 9" id="KW-0472">Membrane</keyword>
<dbReference type="InterPro" id="IPR051694">
    <property type="entry name" value="Immunoregulatory_rcpt-like"/>
</dbReference>
<feature type="transmembrane region" description="Helical" evidence="9">
    <location>
        <begin position="199"/>
        <end position="221"/>
    </location>
</feature>
<dbReference type="GO" id="GO:0005524">
    <property type="term" value="F:ATP binding"/>
    <property type="evidence" value="ECO:0007669"/>
    <property type="project" value="UniProtKB-KW"/>
</dbReference>
<evidence type="ECO:0000313" key="14">
    <source>
        <dbReference type="Proteomes" id="UP000297245"/>
    </source>
</evidence>
<feature type="compositionally biased region" description="Polar residues" evidence="8">
    <location>
        <begin position="269"/>
        <end position="288"/>
    </location>
</feature>
<dbReference type="GO" id="GO:0016020">
    <property type="term" value="C:membrane"/>
    <property type="evidence" value="ECO:0007669"/>
    <property type="project" value="UniProtKB-SubCell"/>
</dbReference>
<keyword evidence="2" id="KW-0597">Phosphoprotein</keyword>
<organism evidence="13 14">
    <name type="scientific">Dendrothele bispora (strain CBS 962.96)</name>
    <dbReference type="NCBI Taxonomy" id="1314807"/>
    <lineage>
        <taxon>Eukaryota</taxon>
        <taxon>Fungi</taxon>
        <taxon>Dikarya</taxon>
        <taxon>Basidiomycota</taxon>
        <taxon>Agaricomycotina</taxon>
        <taxon>Agaricomycetes</taxon>
        <taxon>Agaricomycetidae</taxon>
        <taxon>Agaricales</taxon>
        <taxon>Agaricales incertae sedis</taxon>
        <taxon>Dendrothele</taxon>
    </lineage>
</organism>
<protein>
    <recommendedName>
        <fullName evidence="11">Epidermal growth factor receptor-like transmembrane-juxtamembrane segment domain-containing protein</fullName>
    </recommendedName>
</protein>
<dbReference type="Gene3D" id="1.20.5.510">
    <property type="entry name" value="Single helix bin"/>
    <property type="match status" value="1"/>
</dbReference>
<feature type="compositionally biased region" description="Low complexity" evidence="8">
    <location>
        <begin position="162"/>
        <end position="187"/>
    </location>
</feature>
<evidence type="ECO:0000256" key="7">
    <source>
        <dbReference type="ARBA" id="ARBA00023136"/>
    </source>
</evidence>
<evidence type="ECO:0000256" key="5">
    <source>
        <dbReference type="ARBA" id="ARBA00022840"/>
    </source>
</evidence>
<evidence type="ECO:0000256" key="9">
    <source>
        <dbReference type="SAM" id="Phobius"/>
    </source>
</evidence>
<feature type="region of interest" description="Disordered" evidence="8">
    <location>
        <begin position="159"/>
        <end position="195"/>
    </location>
</feature>
<dbReference type="PANTHER" id="PTHR15549">
    <property type="entry name" value="PAIRED IMMUNOGLOBULIN-LIKE TYPE 2 RECEPTOR"/>
    <property type="match status" value="1"/>
</dbReference>
<evidence type="ECO:0000313" key="13">
    <source>
        <dbReference type="EMBL" id="THV01334.1"/>
    </source>
</evidence>
<name>A0A4S8MGS7_DENBC</name>
<keyword evidence="5" id="KW-0067">ATP-binding</keyword>
<evidence type="ECO:0000259" key="11">
    <source>
        <dbReference type="Pfam" id="PF21314"/>
    </source>
</evidence>
<evidence type="ECO:0000256" key="1">
    <source>
        <dbReference type="ARBA" id="ARBA00004167"/>
    </source>
</evidence>
<dbReference type="OrthoDB" id="2576311at2759"/>
<dbReference type="GO" id="GO:0071944">
    <property type="term" value="C:cell periphery"/>
    <property type="evidence" value="ECO:0007669"/>
    <property type="project" value="UniProtKB-ARBA"/>
</dbReference>
<dbReference type="PANTHER" id="PTHR15549:SF26">
    <property type="entry name" value="AXIAL BUDDING PATTERN PROTEIN 2-RELATED"/>
    <property type="match status" value="1"/>
</dbReference>
<comment type="subcellular location">
    <subcellularLocation>
        <location evidence="1">Membrane</location>
        <topology evidence="1">Single-pass membrane protein</topology>
    </subcellularLocation>
</comment>
<evidence type="ECO:0000313" key="12">
    <source>
        <dbReference type="EMBL" id="THU78361.1"/>
    </source>
</evidence>
<dbReference type="EMBL" id="ML180208">
    <property type="protein sequence ID" value="THU78361.1"/>
    <property type="molecule type" value="Genomic_DNA"/>
</dbReference>
<sequence>MLKGALILGSFVLSSVLLKTLAQDPLPLAKCTEEPYSGFDNSQGEDPCTLGTKVLRLCDRGSYISARPNGTYAGGFSGSDGACSCSTVLYTLLIICAECQGANTLTWDKYISNCSHIFQTELPPTVQIPPGLAIPHYAFLPLLSDGTVDFNAIREDAQPDVTANASSTTQSTSPTSTTNSPTQSQSADNEGGRTTHTGAIAGGVVGGVLGLVILAALVFFVRRRLIQKKAIDSAGNESSQPFSRWVTGPEGSNLRNSNGSETHKLYNPQDPTTFPVSASRTAANQPGESNPFRPMNSMPEV</sequence>